<dbReference type="Pfam" id="PF24621">
    <property type="entry name" value="DHQS_C"/>
    <property type="match status" value="1"/>
</dbReference>
<evidence type="ECO:0000256" key="8">
    <source>
        <dbReference type="ARBA" id="ARBA00022741"/>
    </source>
</evidence>
<evidence type="ECO:0000256" key="2">
    <source>
        <dbReference type="ARBA" id="ARBA00001941"/>
    </source>
</evidence>
<dbReference type="SUPFAM" id="SSF63380">
    <property type="entry name" value="Riboflavin synthase domain-like"/>
    <property type="match status" value="1"/>
</dbReference>
<dbReference type="InterPro" id="IPR000008">
    <property type="entry name" value="C2_dom"/>
</dbReference>
<dbReference type="PRINTS" id="PR00371">
    <property type="entry name" value="FPNCR"/>
</dbReference>
<dbReference type="InterPro" id="IPR001709">
    <property type="entry name" value="Flavoprot_Pyr_Nucl_cyt_Rdtase"/>
</dbReference>
<keyword evidence="12" id="KW-0520">NAD</keyword>
<evidence type="ECO:0000256" key="3">
    <source>
        <dbReference type="ARBA" id="ARBA00001947"/>
    </source>
</evidence>
<keyword evidence="7" id="KW-0479">Metal-binding</keyword>
<dbReference type="SUPFAM" id="SSF52343">
    <property type="entry name" value="Ferredoxin reductase-like, C-terminal NADP-linked domain"/>
    <property type="match status" value="1"/>
</dbReference>
<dbReference type="Pfam" id="PF01761">
    <property type="entry name" value="DHQ_synthase"/>
    <property type="match status" value="1"/>
</dbReference>
<comment type="similarity">
    <text evidence="5">Belongs to the CoA-transferase III family.</text>
</comment>
<feature type="domain" description="3-dehydroquinate synthase C-terminal" evidence="19">
    <location>
        <begin position="1777"/>
        <end position="1920"/>
    </location>
</feature>
<keyword evidence="10" id="KW-0862">Zinc</keyword>
<reference evidence="20 21" key="1">
    <citation type="submission" date="2016-02" db="EMBL/GenBank/DDBJ databases">
        <title>Genome analysis of coral dinoflagellate symbionts highlights evolutionary adaptations to a symbiotic lifestyle.</title>
        <authorList>
            <person name="Aranda M."/>
            <person name="Li Y."/>
            <person name="Liew Y.J."/>
            <person name="Baumgarten S."/>
            <person name="Simakov O."/>
            <person name="Wilson M."/>
            <person name="Piel J."/>
            <person name="Ashoor H."/>
            <person name="Bougouffa S."/>
            <person name="Bajic V.B."/>
            <person name="Ryu T."/>
            <person name="Ravasi T."/>
            <person name="Bayer T."/>
            <person name="Micklem G."/>
            <person name="Kim H."/>
            <person name="Bhak J."/>
            <person name="Lajeunesse T.C."/>
            <person name="Voolstra C.R."/>
        </authorList>
    </citation>
    <scope>NUCLEOTIDE SEQUENCE [LARGE SCALE GENOMIC DNA]</scope>
    <source>
        <strain evidence="20 21">CCMP2467</strain>
    </source>
</reference>
<keyword evidence="21" id="KW-1185">Reference proteome</keyword>
<feature type="compositionally biased region" description="Basic and acidic residues" evidence="14">
    <location>
        <begin position="668"/>
        <end position="679"/>
    </location>
</feature>
<keyword evidence="11" id="KW-0560">Oxidoreductase</keyword>
<evidence type="ECO:0000256" key="14">
    <source>
        <dbReference type="SAM" id="MobiDB-lite"/>
    </source>
</evidence>
<dbReference type="InterPro" id="IPR003673">
    <property type="entry name" value="CoA-Trfase_fam_III"/>
</dbReference>
<dbReference type="Gene3D" id="3.40.50.10540">
    <property type="entry name" value="Crotonobetainyl-coa:carnitine coa-transferase, domain 1"/>
    <property type="match status" value="2"/>
</dbReference>
<protein>
    <submittedName>
        <fullName evidence="20">Pentafunctional AROM polypeptide</fullName>
    </submittedName>
</protein>
<evidence type="ECO:0000256" key="1">
    <source>
        <dbReference type="ARBA" id="ARBA00001911"/>
    </source>
</evidence>
<keyword evidence="8" id="KW-0547">Nucleotide-binding</keyword>
<dbReference type="Gene3D" id="3.40.50.80">
    <property type="entry name" value="Nucleotide-binding domain of ferredoxin-NADP reductase (FNR) module"/>
    <property type="match status" value="1"/>
</dbReference>
<gene>
    <name evidence="20" type="primary">ARO1</name>
    <name evidence="20" type="ORF">AK812_SmicGene42001</name>
</gene>
<comment type="cofactor">
    <cofactor evidence="1">
        <name>NAD(+)</name>
        <dbReference type="ChEBI" id="CHEBI:57540"/>
    </cofactor>
</comment>
<evidence type="ECO:0000313" key="20">
    <source>
        <dbReference type="EMBL" id="OLP77880.1"/>
    </source>
</evidence>
<dbReference type="InterPro" id="IPR023606">
    <property type="entry name" value="CoA-Trfase_III_dom_1_sf"/>
</dbReference>
<feature type="domain" description="C2" evidence="15">
    <location>
        <begin position="823"/>
        <end position="895"/>
    </location>
</feature>
<comment type="caution">
    <text evidence="20">The sequence shown here is derived from an EMBL/GenBank/DDBJ whole genome shotgun (WGS) entry which is preliminary data.</text>
</comment>
<feature type="domain" description="Oxidoreductase FAD/NAD(P)-binding" evidence="16">
    <location>
        <begin position="399"/>
        <end position="502"/>
    </location>
</feature>
<accession>A0A1Q9C4N6</accession>
<dbReference type="InterPro" id="IPR050071">
    <property type="entry name" value="Dehydroquinate_synthase"/>
</dbReference>
<feature type="domain" description="Sulfite reductase [NADPH] flavoprotein alpha-component-like FAD-binding" evidence="17">
    <location>
        <begin position="156"/>
        <end position="366"/>
    </location>
</feature>
<dbReference type="GO" id="GO:0046872">
    <property type="term" value="F:metal ion binding"/>
    <property type="evidence" value="ECO:0007669"/>
    <property type="project" value="UniProtKB-KW"/>
</dbReference>
<dbReference type="GO" id="GO:0005737">
    <property type="term" value="C:cytoplasm"/>
    <property type="evidence" value="ECO:0007669"/>
    <property type="project" value="InterPro"/>
</dbReference>
<evidence type="ECO:0000313" key="21">
    <source>
        <dbReference type="Proteomes" id="UP000186817"/>
    </source>
</evidence>
<dbReference type="InterPro" id="IPR017938">
    <property type="entry name" value="Riboflavin_synthase-like_b-brl"/>
</dbReference>
<feature type="compositionally biased region" description="Low complexity" evidence="14">
    <location>
        <begin position="639"/>
        <end position="648"/>
    </location>
</feature>
<feature type="domain" description="C2" evidence="15">
    <location>
        <begin position="2042"/>
        <end position="2108"/>
    </location>
</feature>
<evidence type="ECO:0000259" key="18">
    <source>
        <dbReference type="Pfam" id="PF01761"/>
    </source>
</evidence>
<dbReference type="Gene3D" id="1.20.990.10">
    <property type="entry name" value="NADPH-cytochrome p450 Reductase, Chain A, domain 3"/>
    <property type="match status" value="1"/>
</dbReference>
<dbReference type="InterPro" id="IPR039261">
    <property type="entry name" value="FNR_nucleotide-bd"/>
</dbReference>
<evidence type="ECO:0000256" key="12">
    <source>
        <dbReference type="ARBA" id="ARBA00023027"/>
    </source>
</evidence>
<dbReference type="Gene3D" id="2.60.40.150">
    <property type="entry name" value="C2 domain"/>
    <property type="match status" value="1"/>
</dbReference>
<dbReference type="InterPro" id="IPR056179">
    <property type="entry name" value="DHQS_C"/>
</dbReference>
<dbReference type="NCBIfam" id="TIGR01357">
    <property type="entry name" value="aroB"/>
    <property type="match status" value="1"/>
</dbReference>
<sequence>MIAARTNTPQRQTILPGYFARQPELSLGKSTSCFVYTRCIRGSRVKLRPCVVQPFCLLIAQARMAPMEEAASPLVLPTRPFQPAWLIGLPKAKEIMGVEAQKSAMAYKHHQEAKTKGAEINADTINKVGDLSRLLAFQPQYKALLRARPDVAQGELVRVTDWKLLTPDNYDRTCFHIEVDVKGTGLEHLVNGSMGKALSVYALNPADKVTEFLTKMKLDPDELVSVEDIAPQSEDGTVVVTTVYKLFSQYLDLFGKPSREFLKKLFPFAQDIMEKVAIAELTLERKTEDFLDRQARAYTYADYILEYPSLKIPVEKYVELLPTIKQRVYSICSSSDFRPGKCQLLVVREDWQAKGGDTKFGLCSSFMTFLRPGAICIAHATHSVMQIPEDKSAPIFMAGLGTGLAPFRAYIEQRKHEKSQGARVGPMTLFFGGRHKKAEFYYQDEMEAYEKEGLVKCCNAWSRDQKEKVYVQHKIMEEAANIWQHLGREGSNGYFFLCGSKQPEKDVFAALVKIMETKGGLTNEQAHKKMESLQLAGRYARATAIWSRKSTDLTMQSTCSHWHSFAHTDEGVTRKRVTRAYLQRAGESKLAAGLPKRADSGSSRFWWPSMDVQKTAGETWSAAACGEHGLQTVEWAMGATSSTESTADTTKKRSKGKSSTKKAAAELPDGKGTSERPEEPDAEDLQPVLPEHLPELSQTLGPEWPEGCPEPRAKVPPARPESEGLEAQKTLPLPDTHFETTPSVEGEAYDNFELEAYDNFPETRERESFGVFGFLPAKKDLQSSASYRIPARGHRKSNVHSSQALRVRLLRVSVPQQSTGLPGDLADLYVKLRLGPQSFRTPCIENGQMVVDGNDFTFQLVHDSLQFEVMRVSAFRDELLCKVSVELGRHNLVAGEWRRQRLPTPERSGEVEVELLLGTAVEVAEHEAEPKKTAAAEEELEYQVGPRMFQPKAHALPWEGVRVLEVTRRTWTAALCGQMMAASGAEVIRVAFGEEALLARKKGNAPKRPLRSTDTDSLEKSKANLVPRQLHVGKRLAPLHPEDPEEMALLRSDLLTGCNVFLTDLPADELEDMQLSAQTLRSRFPHLIYIHTSCVGMLADVAKKGVNDAGAFFCLSGMAEQLGHFLGPAGFAAAVSASALFGVACMAVMRRRCGSPGDRVEMSIFRAGRWCAALGALTGWHKPQQPDLRFFVEPDTKKMLATPFDVEGVAHIRPAIRSSQPDAHIRWTVKDPASLMPGVMQGCPISSELPLARVSVIEISDEYQVSASAVGALLADLGARVTKLERPQRPDPWKRTCPQLYQDLTARKSVSVVNYSGVGGVDARGDPVPGQAALYRTLAQATILVTNLPLAALSAWGLEPKHMREMFPHLIILWITTWGCDEMARQKELTFGRKGGQEAHAFWEASGLCQAFNGNAMPPGLSELAVAQHALGGLGMALLRQQRTGVGHLVHISRYQAGLYCQSISSIEPVALLASPLLQTLDGRFLRLLGRGHQPHDAWVLLHALGRREGLMKRAGNMDELRKELEGYTWEDLRKHQDELLACARNWSFQDLVKAFQEKGIDWIVEEMRPMDAEALHRSRSPPPTAAGTRVKEIRVIGDSRVLIAPGLVDEIPSRLHSAGLKPAALVIVSDKTVDSHYGDRLVKAFDTFAAQGGDGATRVLRYAFPSGESSKNRDTKSAIEDYMLANKCTRDSAILALGGGVVGDLAGFTAATYMRGIPVVQVPTSTMAMIDSSVGGKTALNVPAGKNLIGAFHQPKIIFADPTVLGTLSRREVVEGLAEAIKMGVIRDAELFRTMAKNPEAIMSLNTQLLQDVLHKAVAHKAEIVAIDEKETGLRATLNYGHTIGHAIEALVSPKMLHGECVAIGCVAEAELAHKMGHLSAEAIPEIRKCFEAYGLPVVPPPGLSLDKLMDKMAVDKKNQGKTIRCTIITSVGTSIDHPLPVKRELMELVVGEMLKNSAVPPHGWQRAEQVEALRQRQQDAAEKALEMAQRAVELQRDLSDSKGHAQRELQEQLADQTEQQQKMELLREQYQTGVAPIVGVTVDGAEGLESDSKRANLDTYCVIEIANKPYTRLQTGVLKGAEPAWDFTGLLQNYAFGDVLKFAVYCKLVPLLLAAACVLLCQRVGTMLFANAPSSSLRGQVAMRAEMEEGLIKPEDAGKITTRDKNNNPPRIAIKTNDWDQPELQLSTGASNQISYITPVVESEDIKAWLSLNVNLFSGLILFTAGGMIEIQRFFPDTLYW</sequence>
<dbReference type="Pfam" id="PF00667">
    <property type="entry name" value="FAD_binding_1"/>
    <property type="match status" value="1"/>
</dbReference>
<dbReference type="Proteomes" id="UP000186817">
    <property type="component" value="Unassembled WGS sequence"/>
</dbReference>
<dbReference type="FunFam" id="3.40.50.1970:FF:000007">
    <property type="entry name" value="Pentafunctional AROM polypeptide"/>
    <property type="match status" value="1"/>
</dbReference>
<dbReference type="EMBL" id="LSRX01001696">
    <property type="protein sequence ID" value="OLP77880.1"/>
    <property type="molecule type" value="Genomic_DNA"/>
</dbReference>
<evidence type="ECO:0000256" key="5">
    <source>
        <dbReference type="ARBA" id="ARBA00008383"/>
    </source>
</evidence>
<dbReference type="Pfam" id="PF00168">
    <property type="entry name" value="C2"/>
    <property type="match status" value="2"/>
</dbReference>
<feature type="compositionally biased region" description="Basic and acidic residues" evidence="14">
    <location>
        <begin position="1997"/>
        <end position="2012"/>
    </location>
</feature>
<evidence type="ECO:0000256" key="7">
    <source>
        <dbReference type="ARBA" id="ARBA00022723"/>
    </source>
</evidence>
<comment type="cofactor">
    <cofactor evidence="3">
        <name>Zn(2+)</name>
        <dbReference type="ChEBI" id="CHEBI:29105"/>
    </cofactor>
</comment>
<evidence type="ECO:0000259" key="16">
    <source>
        <dbReference type="Pfam" id="PF00175"/>
    </source>
</evidence>
<evidence type="ECO:0000259" key="15">
    <source>
        <dbReference type="Pfam" id="PF00168"/>
    </source>
</evidence>
<dbReference type="InterPro" id="IPR030960">
    <property type="entry name" value="DHQS/DOIS_N"/>
</dbReference>
<evidence type="ECO:0000256" key="4">
    <source>
        <dbReference type="ARBA" id="ARBA00001974"/>
    </source>
</evidence>
<dbReference type="GO" id="GO:0016491">
    <property type="term" value="F:oxidoreductase activity"/>
    <property type="evidence" value="ECO:0007669"/>
    <property type="project" value="UniProtKB-KW"/>
</dbReference>
<dbReference type="Gene3D" id="3.40.50.1970">
    <property type="match status" value="1"/>
</dbReference>
<dbReference type="CDD" id="cd08195">
    <property type="entry name" value="DHQS"/>
    <property type="match status" value="1"/>
</dbReference>
<evidence type="ECO:0000256" key="9">
    <source>
        <dbReference type="ARBA" id="ARBA00022827"/>
    </source>
</evidence>
<comment type="cofactor">
    <cofactor evidence="4">
        <name>FAD</name>
        <dbReference type="ChEBI" id="CHEBI:57692"/>
    </cofactor>
</comment>
<dbReference type="SUPFAM" id="SSF49562">
    <property type="entry name" value="C2 domain (Calcium/lipid-binding domain, CaLB)"/>
    <property type="match status" value="1"/>
</dbReference>
<dbReference type="Pfam" id="PF02515">
    <property type="entry name" value="CoA_transf_3"/>
    <property type="match status" value="2"/>
</dbReference>
<dbReference type="InterPro" id="IPR016037">
    <property type="entry name" value="DHQ_synth_AroB"/>
</dbReference>
<comment type="cofactor">
    <cofactor evidence="2">
        <name>Co(2+)</name>
        <dbReference type="ChEBI" id="CHEBI:48828"/>
    </cofactor>
</comment>
<dbReference type="InterPro" id="IPR003097">
    <property type="entry name" value="CysJ-like_FAD-binding"/>
</dbReference>
<feature type="region of interest" description="Disordered" evidence="14">
    <location>
        <begin position="1997"/>
        <end position="2019"/>
    </location>
</feature>
<name>A0A1Q9C4N6_SYMMI</name>
<evidence type="ECO:0000256" key="11">
    <source>
        <dbReference type="ARBA" id="ARBA00023002"/>
    </source>
</evidence>
<dbReference type="GO" id="GO:0003856">
    <property type="term" value="F:3-dehydroquinate synthase activity"/>
    <property type="evidence" value="ECO:0007669"/>
    <property type="project" value="InterPro"/>
</dbReference>
<feature type="region of interest" description="Disordered" evidence="14">
    <location>
        <begin position="638"/>
        <end position="684"/>
    </location>
</feature>
<organism evidence="20 21">
    <name type="scientific">Symbiodinium microadriaticum</name>
    <name type="common">Dinoflagellate</name>
    <name type="synonym">Zooxanthella microadriatica</name>
    <dbReference type="NCBI Taxonomy" id="2951"/>
    <lineage>
        <taxon>Eukaryota</taxon>
        <taxon>Sar</taxon>
        <taxon>Alveolata</taxon>
        <taxon>Dinophyceae</taxon>
        <taxon>Suessiales</taxon>
        <taxon>Symbiodiniaceae</taxon>
        <taxon>Symbiodinium</taxon>
    </lineage>
</organism>
<evidence type="ECO:0000259" key="19">
    <source>
        <dbReference type="Pfam" id="PF24621"/>
    </source>
</evidence>
<dbReference type="Pfam" id="PF00175">
    <property type="entry name" value="NAD_binding_1"/>
    <property type="match status" value="1"/>
</dbReference>
<dbReference type="HAMAP" id="MF_00110">
    <property type="entry name" value="DHQ_synthase"/>
    <property type="match status" value="1"/>
</dbReference>
<dbReference type="SUPFAM" id="SSF89796">
    <property type="entry name" value="CoA-transferase family III (CaiB/BaiF)"/>
    <property type="match status" value="2"/>
</dbReference>
<keyword evidence="13" id="KW-0456">Lyase</keyword>
<dbReference type="GO" id="GO:0009073">
    <property type="term" value="P:aromatic amino acid family biosynthetic process"/>
    <property type="evidence" value="ECO:0007669"/>
    <property type="project" value="InterPro"/>
</dbReference>
<evidence type="ECO:0000256" key="13">
    <source>
        <dbReference type="ARBA" id="ARBA00023239"/>
    </source>
</evidence>
<keyword evidence="6" id="KW-0285">Flavoprotein</keyword>
<dbReference type="InterPro" id="IPR001433">
    <property type="entry name" value="OxRdtase_FAD/NAD-bd"/>
</dbReference>
<dbReference type="Gene3D" id="2.40.30.10">
    <property type="entry name" value="Translation factors"/>
    <property type="match status" value="1"/>
</dbReference>
<dbReference type="PANTHER" id="PTHR43622">
    <property type="entry name" value="3-DEHYDROQUINATE SYNTHASE"/>
    <property type="match status" value="1"/>
</dbReference>
<proteinExistence type="inferred from homology"/>
<dbReference type="InterPro" id="IPR023173">
    <property type="entry name" value="NADPH_Cyt_P450_Rdtase_alpha"/>
</dbReference>
<dbReference type="Gene3D" id="1.20.1090.10">
    <property type="entry name" value="Dehydroquinate synthase-like - alpha domain"/>
    <property type="match status" value="1"/>
</dbReference>
<dbReference type="Gene3D" id="1.20.5.510">
    <property type="entry name" value="Single helix bin"/>
    <property type="match status" value="1"/>
</dbReference>
<dbReference type="PANTHER" id="PTHR43622:SF1">
    <property type="entry name" value="3-DEHYDROQUINATE SYNTHASE"/>
    <property type="match status" value="1"/>
</dbReference>
<feature type="domain" description="3-dehydroquinate synthase N-terminal" evidence="18">
    <location>
        <begin position="1664"/>
        <end position="1775"/>
    </location>
</feature>
<keyword evidence="9" id="KW-0274">FAD</keyword>
<evidence type="ECO:0000256" key="6">
    <source>
        <dbReference type="ARBA" id="ARBA00022630"/>
    </source>
</evidence>
<dbReference type="SUPFAM" id="SSF56796">
    <property type="entry name" value="Dehydroquinate synthase-like"/>
    <property type="match status" value="1"/>
</dbReference>
<evidence type="ECO:0000256" key="10">
    <source>
        <dbReference type="ARBA" id="ARBA00022833"/>
    </source>
</evidence>
<feature type="region of interest" description="Disordered" evidence="14">
    <location>
        <begin position="696"/>
        <end position="725"/>
    </location>
</feature>
<dbReference type="OrthoDB" id="197068at2759"/>
<dbReference type="GO" id="GO:0000166">
    <property type="term" value="F:nucleotide binding"/>
    <property type="evidence" value="ECO:0007669"/>
    <property type="project" value="UniProtKB-KW"/>
</dbReference>
<evidence type="ECO:0000259" key="17">
    <source>
        <dbReference type="Pfam" id="PF00667"/>
    </source>
</evidence>
<dbReference type="InterPro" id="IPR035892">
    <property type="entry name" value="C2_domain_sf"/>
</dbReference>